<accession>A0ABP2Y9H9</accession>
<reference evidence="1 2" key="1">
    <citation type="submission" date="2013-06" db="EMBL/GenBank/DDBJ databases">
        <authorList>
            <person name="Weinstock G."/>
            <person name="Sodergren E."/>
            <person name="Lobos E.A."/>
            <person name="Fulton L."/>
            <person name="Fulton R."/>
            <person name="Courtney L."/>
            <person name="Fronick C."/>
            <person name="O'Laughlin M."/>
            <person name="Godfrey J."/>
            <person name="Wilson R.M."/>
            <person name="Miner T."/>
            <person name="Farmer C."/>
            <person name="Delehaunty K."/>
            <person name="Cordes M."/>
            <person name="Minx P."/>
            <person name="Tomlinson C."/>
            <person name="Chen J."/>
            <person name="Wollam A."/>
            <person name="Pepin K.H."/>
            <person name="Bhonagiri V."/>
            <person name="Zhang X."/>
            <person name="Warren W."/>
            <person name="Mitreva M."/>
            <person name="Mardis E.R."/>
            <person name="Wilson R.K."/>
        </authorList>
    </citation>
    <scope>NUCLEOTIDE SEQUENCE [LARGE SCALE GENOMIC DNA]</scope>
    <source>
        <strain evidence="1 2">ATCC 29426</strain>
    </source>
</reference>
<organism evidence="1 2">
    <name type="scientific">Prevotella disiens JCM 6334 = ATCC 29426</name>
    <dbReference type="NCBI Taxonomy" id="1235811"/>
    <lineage>
        <taxon>Bacteria</taxon>
        <taxon>Pseudomonadati</taxon>
        <taxon>Bacteroidota</taxon>
        <taxon>Bacteroidia</taxon>
        <taxon>Bacteroidales</taxon>
        <taxon>Prevotellaceae</taxon>
        <taxon>Prevotella</taxon>
    </lineage>
</organism>
<dbReference type="Proteomes" id="UP000016660">
    <property type="component" value="Unassembled WGS sequence"/>
</dbReference>
<evidence type="ECO:0000313" key="1">
    <source>
        <dbReference type="EMBL" id="ERJ75822.1"/>
    </source>
</evidence>
<gene>
    <name evidence="1" type="ORF">HMPREF0653_01752</name>
</gene>
<dbReference type="EMBL" id="AWUY01000155">
    <property type="protein sequence ID" value="ERJ75822.1"/>
    <property type="molecule type" value="Genomic_DNA"/>
</dbReference>
<evidence type="ECO:0000313" key="2">
    <source>
        <dbReference type="Proteomes" id="UP000016660"/>
    </source>
</evidence>
<name>A0ABP2Y9H9_9BACT</name>
<protein>
    <submittedName>
        <fullName evidence="1">Uncharacterized protein</fullName>
    </submittedName>
</protein>
<keyword evidence="2" id="KW-1185">Reference proteome</keyword>
<comment type="caution">
    <text evidence="1">The sequence shown here is derived from an EMBL/GenBank/DDBJ whole genome shotgun (WGS) entry which is preliminary data.</text>
</comment>
<proteinExistence type="predicted"/>
<sequence length="40" mass="4838">MLKNIYPIKYFLFSICLFKKTYYLCTRFKGTTTCSSKAKW</sequence>